<accession>A0ABM6IHQ6</accession>
<feature type="domain" description="VOC" evidence="1">
    <location>
        <begin position="9"/>
        <end position="125"/>
    </location>
</feature>
<evidence type="ECO:0000313" key="3">
    <source>
        <dbReference type="Proteomes" id="UP000185622"/>
    </source>
</evidence>
<evidence type="ECO:0000259" key="1">
    <source>
        <dbReference type="PROSITE" id="PS51819"/>
    </source>
</evidence>
<sequence length="267" mass="28920">MATSDANVEIGHVTLVVRDLPAVGAFYESVLGLEWIGGDTAEARYGVDGKVLVILKADPEARKSSRAEAGLFHTAFLLPDRADLGAWLNHAAEKGIRLDGASDHLVSEAVYLHDPEGNGIEIYRDRAREDWPRKDGMIAMVTDPLDLADVMAQARGPWRGAPKGSVIGHVHLQVGALDPAEPFYAETLGADLMARYPGANFHGWGGYHHHLATNIWNSRGAKERHQPVTGLAEVGLKADAEPLAAFREAYGDSVADPWGTRFTWSAK</sequence>
<name>A0ABM6IHQ6_9RHOB</name>
<proteinExistence type="predicted"/>
<dbReference type="RefSeq" id="WP_075774945.1">
    <property type="nucleotide sequence ID" value="NZ_CP019437.1"/>
</dbReference>
<dbReference type="Pfam" id="PF00903">
    <property type="entry name" value="Glyoxalase"/>
    <property type="match status" value="1"/>
</dbReference>
<dbReference type="Proteomes" id="UP000185622">
    <property type="component" value="Chromosome"/>
</dbReference>
<dbReference type="InterPro" id="IPR004360">
    <property type="entry name" value="Glyas_Fos-R_dOase_dom"/>
</dbReference>
<dbReference type="PROSITE" id="PS51819">
    <property type="entry name" value="VOC"/>
    <property type="match status" value="1"/>
</dbReference>
<dbReference type="SUPFAM" id="SSF54593">
    <property type="entry name" value="Glyoxalase/Bleomycin resistance protein/Dihydroxybiphenyl dioxygenase"/>
    <property type="match status" value="2"/>
</dbReference>
<dbReference type="InterPro" id="IPR029068">
    <property type="entry name" value="Glyas_Bleomycin-R_OHBP_Dase"/>
</dbReference>
<dbReference type="Gene3D" id="3.10.180.10">
    <property type="entry name" value="2,3-Dihydroxybiphenyl 1,2-Dioxygenase, domain 1"/>
    <property type="match status" value="2"/>
</dbReference>
<dbReference type="PANTHER" id="PTHR43279:SF1">
    <property type="entry name" value="CATECHOL-2,3-DIOXYGENASE"/>
    <property type="match status" value="1"/>
</dbReference>
<keyword evidence="3" id="KW-1185">Reference proteome</keyword>
<reference evidence="2 3" key="1">
    <citation type="submission" date="2017-01" db="EMBL/GenBank/DDBJ databases">
        <title>The complete genome sequence of a sulfur-oxidizing marine bacterium Thioclava sp. 25B10_4T.</title>
        <authorList>
            <person name="Liu Y."/>
            <person name="Lai Q."/>
            <person name="Shao Z."/>
        </authorList>
    </citation>
    <scope>NUCLEOTIDE SEQUENCE [LARGE SCALE GENOMIC DNA]</scope>
    <source>
        <strain evidence="2 3">25B10_4</strain>
    </source>
</reference>
<gene>
    <name evidence="2" type="ORF">BMG03_11670</name>
</gene>
<evidence type="ECO:0000313" key="2">
    <source>
        <dbReference type="EMBL" id="AQS48381.1"/>
    </source>
</evidence>
<dbReference type="EMBL" id="CP019437">
    <property type="protein sequence ID" value="AQS48381.1"/>
    <property type="molecule type" value="Genomic_DNA"/>
</dbReference>
<organism evidence="2 3">
    <name type="scientific">Thioclava nitratireducens</name>
    <dbReference type="NCBI Taxonomy" id="1915078"/>
    <lineage>
        <taxon>Bacteria</taxon>
        <taxon>Pseudomonadati</taxon>
        <taxon>Pseudomonadota</taxon>
        <taxon>Alphaproteobacteria</taxon>
        <taxon>Rhodobacterales</taxon>
        <taxon>Paracoccaceae</taxon>
        <taxon>Thioclava</taxon>
    </lineage>
</organism>
<dbReference type="PANTHER" id="PTHR43279">
    <property type="entry name" value="CATECHOL-2,3-DIOXYGENASE"/>
    <property type="match status" value="1"/>
</dbReference>
<dbReference type="InterPro" id="IPR037523">
    <property type="entry name" value="VOC_core"/>
</dbReference>
<protein>
    <submittedName>
        <fullName evidence="2">Glyoxalase</fullName>
    </submittedName>
</protein>